<reference evidence="1 2" key="1">
    <citation type="submission" date="2021-06" db="EMBL/GenBank/DDBJ databases">
        <title>Caerostris darwini draft genome.</title>
        <authorList>
            <person name="Kono N."/>
            <person name="Arakawa K."/>
        </authorList>
    </citation>
    <scope>NUCLEOTIDE SEQUENCE [LARGE SCALE GENOMIC DNA]</scope>
</reference>
<accession>A0AAV4W1Q5</accession>
<dbReference type="AlphaFoldDB" id="A0AAV4W1Q5"/>
<protein>
    <submittedName>
        <fullName evidence="1">Uncharacterized protein</fullName>
    </submittedName>
</protein>
<proteinExistence type="predicted"/>
<evidence type="ECO:0000313" key="1">
    <source>
        <dbReference type="EMBL" id="GIY76627.1"/>
    </source>
</evidence>
<organism evidence="1 2">
    <name type="scientific">Caerostris darwini</name>
    <dbReference type="NCBI Taxonomy" id="1538125"/>
    <lineage>
        <taxon>Eukaryota</taxon>
        <taxon>Metazoa</taxon>
        <taxon>Ecdysozoa</taxon>
        <taxon>Arthropoda</taxon>
        <taxon>Chelicerata</taxon>
        <taxon>Arachnida</taxon>
        <taxon>Araneae</taxon>
        <taxon>Araneomorphae</taxon>
        <taxon>Entelegynae</taxon>
        <taxon>Araneoidea</taxon>
        <taxon>Araneidae</taxon>
        <taxon>Caerostris</taxon>
    </lineage>
</organism>
<sequence length="106" mass="11995">MKLFPDQYSDLTRLFNKHKFLSPCVRGFLPWLANRYPFNYSKCPRHHSTHPIFSVLYSGSRGGPEHVAPAHALNINSKCCLPPSFAKLSAHPSSLWCESTCVSVYV</sequence>
<gene>
    <name evidence="1" type="ORF">CDAR_247831</name>
</gene>
<dbReference type="EMBL" id="BPLQ01014026">
    <property type="protein sequence ID" value="GIY76627.1"/>
    <property type="molecule type" value="Genomic_DNA"/>
</dbReference>
<evidence type="ECO:0000313" key="2">
    <source>
        <dbReference type="Proteomes" id="UP001054837"/>
    </source>
</evidence>
<name>A0AAV4W1Q5_9ARAC</name>
<keyword evidence="2" id="KW-1185">Reference proteome</keyword>
<comment type="caution">
    <text evidence="1">The sequence shown here is derived from an EMBL/GenBank/DDBJ whole genome shotgun (WGS) entry which is preliminary data.</text>
</comment>
<dbReference type="Proteomes" id="UP001054837">
    <property type="component" value="Unassembled WGS sequence"/>
</dbReference>